<evidence type="ECO:0000313" key="4">
    <source>
        <dbReference type="EMBL" id="NTY59322.1"/>
    </source>
</evidence>
<protein>
    <submittedName>
        <fullName evidence="4">Alpha/beta hydrolase</fullName>
    </submittedName>
</protein>
<name>A0ABX2JR88_9MYCO</name>
<organism evidence="4 5">
    <name type="scientific">Mycolicibacterium sphagni</name>
    <dbReference type="NCBI Taxonomy" id="1786"/>
    <lineage>
        <taxon>Bacteria</taxon>
        <taxon>Bacillati</taxon>
        <taxon>Actinomycetota</taxon>
        <taxon>Actinomycetes</taxon>
        <taxon>Mycobacteriales</taxon>
        <taxon>Mycobacteriaceae</taxon>
        <taxon>Mycolicibacterium</taxon>
    </lineage>
</organism>
<reference evidence="4 5" key="1">
    <citation type="submission" date="2019-05" db="EMBL/GenBank/DDBJ databases">
        <title>Mycolicibacterium sphagni ENV482 genome assembly.</title>
        <authorList>
            <person name="Chen W."/>
            <person name="Faulkner N.W."/>
            <person name="Hyman M.R."/>
        </authorList>
    </citation>
    <scope>NUCLEOTIDE SEQUENCE [LARGE SCALE GENOMIC DNA]</scope>
    <source>
        <strain evidence="4 5">ENV482</strain>
    </source>
</reference>
<proteinExistence type="inferred from homology"/>
<dbReference type="PANTHER" id="PTHR22946:SF9">
    <property type="entry name" value="POLYKETIDE TRANSFERASE AF380"/>
    <property type="match status" value="1"/>
</dbReference>
<dbReference type="Gene3D" id="1.10.10.800">
    <property type="match status" value="1"/>
</dbReference>
<dbReference type="Pfam" id="PF12146">
    <property type="entry name" value="Hydrolase_4"/>
    <property type="match status" value="1"/>
</dbReference>
<feature type="domain" description="Serine aminopeptidase S33" evidence="3">
    <location>
        <begin position="33"/>
        <end position="254"/>
    </location>
</feature>
<evidence type="ECO:0000259" key="3">
    <source>
        <dbReference type="Pfam" id="PF12146"/>
    </source>
</evidence>
<evidence type="ECO:0000313" key="5">
    <source>
        <dbReference type="Proteomes" id="UP000708347"/>
    </source>
</evidence>
<gene>
    <name evidence="4" type="ORF">FEG63_07100</name>
</gene>
<dbReference type="InterPro" id="IPR029058">
    <property type="entry name" value="AB_hydrolase_fold"/>
</dbReference>
<evidence type="ECO:0000256" key="2">
    <source>
        <dbReference type="ARBA" id="ARBA00022801"/>
    </source>
</evidence>
<dbReference type="Proteomes" id="UP000708347">
    <property type="component" value="Unassembled WGS sequence"/>
</dbReference>
<dbReference type="InterPro" id="IPR050261">
    <property type="entry name" value="FrsA_esterase"/>
</dbReference>
<dbReference type="Gene3D" id="3.40.50.1820">
    <property type="entry name" value="alpha/beta hydrolase"/>
    <property type="match status" value="1"/>
</dbReference>
<comment type="similarity">
    <text evidence="1">Belongs to the AB hydrolase superfamily.</text>
</comment>
<keyword evidence="5" id="KW-1185">Reference proteome</keyword>
<accession>A0ABX2JR88</accession>
<dbReference type="PANTHER" id="PTHR22946">
    <property type="entry name" value="DIENELACTONE HYDROLASE DOMAIN-CONTAINING PROTEIN-RELATED"/>
    <property type="match status" value="1"/>
</dbReference>
<keyword evidence="2 4" id="KW-0378">Hydrolase</keyword>
<dbReference type="EMBL" id="VBSB01000005">
    <property type="protein sequence ID" value="NTY59322.1"/>
    <property type="molecule type" value="Genomic_DNA"/>
</dbReference>
<evidence type="ECO:0000256" key="1">
    <source>
        <dbReference type="ARBA" id="ARBA00008645"/>
    </source>
</evidence>
<comment type="caution">
    <text evidence="4">The sequence shown here is derived from an EMBL/GenBank/DDBJ whole genome shotgun (WGS) entry which is preliminary data.</text>
</comment>
<dbReference type="SUPFAM" id="SSF53474">
    <property type="entry name" value="alpha/beta-Hydrolases"/>
    <property type="match status" value="1"/>
</dbReference>
<sequence>MTRTDITFDSSGVRCSASHFPGEGDAFAGPAGRPVVVMGHGFGGTKDSGLESFADRISAAGVDVLAFDYRGFGASEGTPRQTVSVTAQIGDFEAAIAAAKRLPGVDQNRIVLWGSSMSGGHVVRVAADHTDIAGVIAMTPLTSGVAVSRAAVEHRDVGQALKWTAVGLKSRVDVARGRKPTLMPLVAHPGEPGALALDGAYESYTAMAGPTWRNEVDSAVGLQIASIRTADAAKRLRCPLLVQVADFDRYVPADSVVKTAVLGRGQVHHYPCDHFDVWPGHDWFEKAAGDQVAFLSRTFSTSLSLDRLKSPQR</sequence>
<dbReference type="InterPro" id="IPR022742">
    <property type="entry name" value="Hydrolase_4"/>
</dbReference>
<dbReference type="GO" id="GO:0016787">
    <property type="term" value="F:hydrolase activity"/>
    <property type="evidence" value="ECO:0007669"/>
    <property type="project" value="UniProtKB-KW"/>
</dbReference>
<dbReference type="RefSeq" id="WP_174397234.1">
    <property type="nucleotide sequence ID" value="NZ_VBSB01000005.1"/>
</dbReference>